<dbReference type="InterPro" id="IPR036291">
    <property type="entry name" value="NAD(P)-bd_dom_sf"/>
</dbReference>
<evidence type="ECO:0000313" key="2">
    <source>
        <dbReference type="EMBL" id="ERF76959.1"/>
    </source>
</evidence>
<dbReference type="PRINTS" id="PR00081">
    <property type="entry name" value="GDHRDH"/>
</dbReference>
<protein>
    <submittedName>
        <fullName evidence="2">Uncharacterized protein</fullName>
    </submittedName>
</protein>
<accession>U1I4C4</accession>
<dbReference type="eggNOG" id="KOG1208">
    <property type="taxonomic scope" value="Eukaryota"/>
</dbReference>
<gene>
    <name evidence="2" type="ORF">EPUS_02671</name>
</gene>
<dbReference type="HOGENOM" id="CLU_010194_44_4_1"/>
<dbReference type="Proteomes" id="UP000019373">
    <property type="component" value="Unassembled WGS sequence"/>
</dbReference>
<dbReference type="AlphaFoldDB" id="U1I4C4"/>
<organism evidence="2 3">
    <name type="scientific">Endocarpon pusillum (strain Z07020 / HMAS-L-300199)</name>
    <name type="common">Lichen-forming fungus</name>
    <dbReference type="NCBI Taxonomy" id="1263415"/>
    <lineage>
        <taxon>Eukaryota</taxon>
        <taxon>Fungi</taxon>
        <taxon>Dikarya</taxon>
        <taxon>Ascomycota</taxon>
        <taxon>Pezizomycotina</taxon>
        <taxon>Eurotiomycetes</taxon>
        <taxon>Chaetothyriomycetidae</taxon>
        <taxon>Verrucariales</taxon>
        <taxon>Verrucariaceae</taxon>
        <taxon>Endocarpon</taxon>
    </lineage>
</organism>
<dbReference type="PANTHER" id="PTHR43157">
    <property type="entry name" value="PHOSPHATIDYLINOSITOL-GLYCAN BIOSYNTHESIS CLASS F PROTEIN-RELATED"/>
    <property type="match status" value="1"/>
</dbReference>
<name>U1I4C4_ENDPU</name>
<dbReference type="EMBL" id="KE720681">
    <property type="protein sequence ID" value="ERF76959.1"/>
    <property type="molecule type" value="Genomic_DNA"/>
</dbReference>
<dbReference type="PANTHER" id="PTHR43157:SF22">
    <property type="entry name" value="SHORT-CHAIN DEHYDROGENASE_REDUCTASE PHMF"/>
    <property type="match status" value="1"/>
</dbReference>
<dbReference type="OMA" id="VESHGKC"/>
<reference evidence="3" key="1">
    <citation type="journal article" date="2014" name="BMC Genomics">
        <title>Genome characteristics reveal the impact of lichenization on lichen-forming fungus Endocarpon pusillum Hedwig (Verrucariales, Ascomycota).</title>
        <authorList>
            <person name="Wang Y.-Y."/>
            <person name="Liu B."/>
            <person name="Zhang X.-Y."/>
            <person name="Zhou Q.-M."/>
            <person name="Zhang T."/>
            <person name="Li H."/>
            <person name="Yu Y.-F."/>
            <person name="Zhang X.-L."/>
            <person name="Hao X.-Y."/>
            <person name="Wang M."/>
            <person name="Wang L."/>
            <person name="Wei J.-C."/>
        </authorList>
    </citation>
    <scope>NUCLEOTIDE SEQUENCE [LARGE SCALE GENOMIC DNA]</scope>
    <source>
        <strain evidence="3">Z07020 / HMAS-L-300199</strain>
    </source>
</reference>
<dbReference type="InterPro" id="IPR002347">
    <property type="entry name" value="SDR_fam"/>
</dbReference>
<dbReference type="GeneID" id="19237723"/>
<evidence type="ECO:0000313" key="3">
    <source>
        <dbReference type="Proteomes" id="UP000019373"/>
    </source>
</evidence>
<dbReference type="Gene3D" id="3.40.50.720">
    <property type="entry name" value="NAD(P)-binding Rossmann-like Domain"/>
    <property type="match status" value="1"/>
</dbReference>
<dbReference type="OrthoDB" id="542013at2759"/>
<keyword evidence="1" id="KW-0560">Oxidoreductase</keyword>
<dbReference type="RefSeq" id="XP_007785784.1">
    <property type="nucleotide sequence ID" value="XM_007787594.1"/>
</dbReference>
<proteinExistence type="predicted"/>
<evidence type="ECO:0000256" key="1">
    <source>
        <dbReference type="ARBA" id="ARBA00023002"/>
    </source>
</evidence>
<dbReference type="Pfam" id="PF00106">
    <property type="entry name" value="adh_short"/>
    <property type="match status" value="1"/>
</dbReference>
<sequence>MAAFYQFLRQKYNPPALTEKDFAGKTVLITGATSGLGLEAAKKIAALDAWTVIITARDQAKGERAKEEIEFVCRERAMDDLDIQVWPLDMSDFSSVKRFADKVNKELPRLDAAILNAGQSNRTWSKVSADNGPWEMTLMVNTLATVFLGLLLLPKLLSTARAKGADPTDPPHLTFVSSGTVMGEKPERYAKYEGSQNVLEAASQKDTYPDGRAQYATSKLFMEYGMRYIAGLPSVAKDSGEKTVIVNSTCPGMCETDIGRSWRGQSIFLTFLIWLYLSLFARSADHGSRSYVSALTRGVDGHGKMWKDDEYRESVYPSPSPDLTRRASANQLQSLGPMVDSEQGKKLGNEVWREMVEIFEKEAPDIKEIISSQ</sequence>
<dbReference type="SUPFAM" id="SSF51735">
    <property type="entry name" value="NAD(P)-binding Rossmann-fold domains"/>
    <property type="match status" value="1"/>
</dbReference>
<keyword evidence="3" id="KW-1185">Reference proteome</keyword>
<dbReference type="GO" id="GO:0016491">
    <property type="term" value="F:oxidoreductase activity"/>
    <property type="evidence" value="ECO:0007669"/>
    <property type="project" value="UniProtKB-KW"/>
</dbReference>